<keyword evidence="13" id="KW-1185">Reference proteome</keyword>
<dbReference type="PRINTS" id="PR00237">
    <property type="entry name" value="GPCRRHODOPSN"/>
</dbReference>
<dbReference type="Gene3D" id="1.20.1070.10">
    <property type="entry name" value="Rhodopsin 7-helix transmembrane proteins"/>
    <property type="match status" value="1"/>
</dbReference>
<dbReference type="InterPro" id="IPR017452">
    <property type="entry name" value="GPCR_Rhodpsn_7TM"/>
</dbReference>
<dbReference type="OrthoDB" id="6117944at2759"/>
<dbReference type="AlphaFoldDB" id="A0A6P4I5Z1"/>
<evidence type="ECO:0000256" key="9">
    <source>
        <dbReference type="ARBA" id="ARBA00023224"/>
    </source>
</evidence>
<dbReference type="GO" id="GO:0005886">
    <property type="term" value="C:plasma membrane"/>
    <property type="evidence" value="ECO:0007669"/>
    <property type="project" value="UniProtKB-SubCell"/>
</dbReference>
<dbReference type="CDD" id="cd15210">
    <property type="entry name" value="7tmA_GPR84-like"/>
    <property type="match status" value="1"/>
</dbReference>
<dbReference type="PROSITE" id="PS00237">
    <property type="entry name" value="G_PROTEIN_RECEP_F1_1"/>
    <property type="match status" value="1"/>
</dbReference>
<evidence type="ECO:0000256" key="5">
    <source>
        <dbReference type="ARBA" id="ARBA00022989"/>
    </source>
</evidence>
<comment type="similarity">
    <text evidence="2 10">Belongs to the G-protein coupled receptor 1 family.</text>
</comment>
<evidence type="ECO:0000256" key="1">
    <source>
        <dbReference type="ARBA" id="ARBA00004651"/>
    </source>
</evidence>
<evidence type="ECO:0000256" key="2">
    <source>
        <dbReference type="ARBA" id="ARBA00010663"/>
    </source>
</evidence>
<dbReference type="SMART" id="SM01381">
    <property type="entry name" value="7TM_GPCR_Srsx"/>
    <property type="match status" value="1"/>
</dbReference>
<evidence type="ECO:0000256" key="4">
    <source>
        <dbReference type="ARBA" id="ARBA00022692"/>
    </source>
</evidence>
<keyword evidence="4 10" id="KW-0812">Transmembrane</keyword>
<dbReference type="GeneID" id="108071748"/>
<dbReference type="PROSITE" id="PS50262">
    <property type="entry name" value="G_PROTEIN_RECEP_F1_2"/>
    <property type="match status" value="1"/>
</dbReference>
<feature type="transmembrane region" description="Helical" evidence="11">
    <location>
        <begin position="110"/>
        <end position="132"/>
    </location>
</feature>
<evidence type="ECO:0000256" key="11">
    <source>
        <dbReference type="SAM" id="Phobius"/>
    </source>
</evidence>
<protein>
    <submittedName>
        <fullName evidence="14 15">Protein trapped in endoderm-1</fullName>
    </submittedName>
</protein>
<evidence type="ECO:0000256" key="3">
    <source>
        <dbReference type="ARBA" id="ARBA00022475"/>
    </source>
</evidence>
<feature type="transmembrane region" description="Helical" evidence="11">
    <location>
        <begin position="198"/>
        <end position="221"/>
    </location>
</feature>
<feature type="transmembrane region" description="Helical" evidence="11">
    <location>
        <begin position="153"/>
        <end position="173"/>
    </location>
</feature>
<feature type="transmembrane region" description="Helical" evidence="11">
    <location>
        <begin position="69"/>
        <end position="90"/>
    </location>
</feature>
<keyword evidence="6 10" id="KW-0297">G-protein coupled receptor</keyword>
<name>A0A6P4I5Z1_DROKI</name>
<evidence type="ECO:0000313" key="15">
    <source>
        <dbReference type="RefSeq" id="XP_070144425.1"/>
    </source>
</evidence>
<feature type="transmembrane region" description="Helical" evidence="11">
    <location>
        <begin position="32"/>
        <end position="57"/>
    </location>
</feature>
<evidence type="ECO:0000256" key="7">
    <source>
        <dbReference type="ARBA" id="ARBA00023136"/>
    </source>
</evidence>
<organism evidence="13 14">
    <name type="scientific">Drosophila kikkawai</name>
    <name type="common">Fruit fly</name>
    <dbReference type="NCBI Taxonomy" id="30033"/>
    <lineage>
        <taxon>Eukaryota</taxon>
        <taxon>Metazoa</taxon>
        <taxon>Ecdysozoa</taxon>
        <taxon>Arthropoda</taxon>
        <taxon>Hexapoda</taxon>
        <taxon>Insecta</taxon>
        <taxon>Pterygota</taxon>
        <taxon>Neoptera</taxon>
        <taxon>Endopterygota</taxon>
        <taxon>Diptera</taxon>
        <taxon>Brachycera</taxon>
        <taxon>Muscomorpha</taxon>
        <taxon>Ephydroidea</taxon>
        <taxon>Drosophilidae</taxon>
        <taxon>Drosophila</taxon>
        <taxon>Sophophora</taxon>
    </lineage>
</organism>
<evidence type="ECO:0000313" key="13">
    <source>
        <dbReference type="Proteomes" id="UP001652661"/>
    </source>
</evidence>
<reference evidence="14" key="1">
    <citation type="submission" date="2025-04" db="UniProtKB">
        <authorList>
            <consortium name="RefSeq"/>
        </authorList>
    </citation>
    <scope>IDENTIFICATION</scope>
    <source>
        <strain evidence="15">14028-0561.14</strain>
        <tissue evidence="15">Whole fly</tissue>
    </source>
</reference>
<evidence type="ECO:0000256" key="10">
    <source>
        <dbReference type="RuleBase" id="RU000688"/>
    </source>
</evidence>
<feature type="transmembrane region" description="Helical" evidence="11">
    <location>
        <begin position="266"/>
        <end position="287"/>
    </location>
</feature>
<gene>
    <name evidence="14" type="primary">LOC108071748</name>
    <name evidence="15" type="synonym">Tre1</name>
</gene>
<dbReference type="PANTHER" id="PTHR24228">
    <property type="entry name" value="B2 BRADYKININ RECEPTOR/ANGIOTENSIN II RECEPTOR"/>
    <property type="match status" value="1"/>
</dbReference>
<sequence length="389" mass="43419">MDMEMTMNLETTDMQMDAPAATQSIYPHSATLFAAISACVFVTIGVLGNLITLLALLKSPTIREHATTAFVISLSISDLLFCSFSLPLTAVRFFQESWTFGTTLCKIFPVIFYGNVAVSLLSMVGITLNRYILIACHSRYSQIYKPKFITLQLLFVWAVSFLLLLPPILGIWGEMGLDEATFSCTILKKEGRSIKKTLFLIGFLLPCLVIIVSYSCIYITVLHQKKKIRSHDNFQIGANAAGKGSSAGGSYVTTTSTRKAREDNRLTVMMVTIFLCFLICFLPLMLANVVDDERKTSYPWLHIIASVMAWASSVINPIIYAASNRNYRAAYFKIFALLKFWGEPLSTTASRNYHQSKNSKELSGVIRSTPLFHAVQKNSINQMCQTYSV</sequence>
<dbReference type="RefSeq" id="XP_070144425.1">
    <property type="nucleotide sequence ID" value="XM_070288324.1"/>
</dbReference>
<keyword evidence="8 10" id="KW-0675">Receptor</keyword>
<keyword evidence="9 10" id="KW-0807">Transducer</keyword>
<dbReference type="Pfam" id="PF00001">
    <property type="entry name" value="7tm_1"/>
    <property type="match status" value="1"/>
</dbReference>
<feature type="domain" description="G-protein coupled receptors family 1 profile" evidence="12">
    <location>
        <begin position="48"/>
        <end position="320"/>
    </location>
</feature>
<dbReference type="SUPFAM" id="SSF81321">
    <property type="entry name" value="Family A G protein-coupled receptor-like"/>
    <property type="match status" value="1"/>
</dbReference>
<accession>A0A6P4I5Z1</accession>
<evidence type="ECO:0000256" key="6">
    <source>
        <dbReference type="ARBA" id="ARBA00023040"/>
    </source>
</evidence>
<keyword evidence="5 11" id="KW-1133">Transmembrane helix</keyword>
<comment type="subcellular location">
    <subcellularLocation>
        <location evidence="1">Cell membrane</location>
        <topology evidence="1">Multi-pass membrane protein</topology>
    </subcellularLocation>
</comment>
<dbReference type="InterPro" id="IPR000276">
    <property type="entry name" value="GPCR_Rhodpsn"/>
</dbReference>
<evidence type="ECO:0000256" key="8">
    <source>
        <dbReference type="ARBA" id="ARBA00023170"/>
    </source>
</evidence>
<dbReference type="RefSeq" id="XP_017018061.1">
    <property type="nucleotide sequence ID" value="XM_017162572.1"/>
</dbReference>
<keyword evidence="7 11" id="KW-0472">Membrane</keyword>
<dbReference type="GO" id="GO:0004930">
    <property type="term" value="F:G protein-coupled receptor activity"/>
    <property type="evidence" value="ECO:0007669"/>
    <property type="project" value="UniProtKB-KW"/>
</dbReference>
<keyword evidence="3" id="KW-1003">Cell membrane</keyword>
<evidence type="ECO:0000259" key="12">
    <source>
        <dbReference type="PROSITE" id="PS50262"/>
    </source>
</evidence>
<proteinExistence type="inferred from homology"/>
<feature type="transmembrane region" description="Helical" evidence="11">
    <location>
        <begin position="299"/>
        <end position="322"/>
    </location>
</feature>
<dbReference type="OMA" id="RRVTRMC"/>
<dbReference type="PANTHER" id="PTHR24228:SF71">
    <property type="entry name" value="PROTEIN TRAPPED IN ENDODERM-1"/>
    <property type="match status" value="1"/>
</dbReference>
<dbReference type="Proteomes" id="UP001652661">
    <property type="component" value="Chromosome X"/>
</dbReference>
<dbReference type="FunFam" id="1.20.1070.10:FF:000312">
    <property type="entry name" value="protein trapped in endoderm-1"/>
    <property type="match status" value="1"/>
</dbReference>
<evidence type="ECO:0000313" key="14">
    <source>
        <dbReference type="RefSeq" id="XP_017018061.1"/>
    </source>
</evidence>